<evidence type="ECO:0000259" key="3">
    <source>
        <dbReference type="PROSITE" id="PS50240"/>
    </source>
</evidence>
<dbReference type="Pfam" id="PF00089">
    <property type="entry name" value="Trypsin"/>
    <property type="match status" value="1"/>
</dbReference>
<dbReference type="EMBL" id="JAVDYD010000001">
    <property type="protein sequence ID" value="MDR7338766.1"/>
    <property type="molecule type" value="Genomic_DNA"/>
</dbReference>
<dbReference type="RefSeq" id="WP_270124549.1">
    <property type="nucleotide sequence ID" value="NZ_BAAAOM010000004.1"/>
</dbReference>
<protein>
    <submittedName>
        <fullName evidence="4 5">Serine protease</fullName>
    </submittedName>
</protein>
<dbReference type="PROSITE" id="PS51318">
    <property type="entry name" value="TAT"/>
    <property type="match status" value="1"/>
</dbReference>
<keyword evidence="7" id="KW-1185">Reference proteome</keyword>
<evidence type="ECO:0000256" key="1">
    <source>
        <dbReference type="ARBA" id="ARBA00023157"/>
    </source>
</evidence>
<dbReference type="SUPFAM" id="SSF50494">
    <property type="entry name" value="Trypsin-like serine proteases"/>
    <property type="match status" value="1"/>
</dbReference>
<dbReference type="PANTHER" id="PTHR24252">
    <property type="entry name" value="ACROSIN-RELATED"/>
    <property type="match status" value="1"/>
</dbReference>
<dbReference type="PROSITE" id="PS50240">
    <property type="entry name" value="TRYPSIN_DOM"/>
    <property type="match status" value="1"/>
</dbReference>
<feature type="domain" description="Peptidase S1" evidence="3">
    <location>
        <begin position="44"/>
        <end position="272"/>
    </location>
</feature>
<dbReference type="InterPro" id="IPR001254">
    <property type="entry name" value="Trypsin_dom"/>
</dbReference>
<organism evidence="4 6">
    <name type="scientific">Glycomyces lechevalierae</name>
    <dbReference type="NCBI Taxonomy" id="256034"/>
    <lineage>
        <taxon>Bacteria</taxon>
        <taxon>Bacillati</taxon>
        <taxon>Actinomycetota</taxon>
        <taxon>Actinomycetes</taxon>
        <taxon>Glycomycetales</taxon>
        <taxon>Glycomycetaceae</taxon>
        <taxon>Glycomyces</taxon>
    </lineage>
</organism>
<feature type="signal peptide" evidence="2">
    <location>
        <begin position="1"/>
        <end position="33"/>
    </location>
</feature>
<gene>
    <name evidence="5" type="ORF">J2S69_002485</name>
    <name evidence="4" type="ORF">O2L01_23920</name>
</gene>
<reference evidence="4" key="1">
    <citation type="submission" date="2022-12" db="EMBL/GenBank/DDBJ databases">
        <title>Gycomyces niveus sp.nov., a novel actinomycete isolated from soil in Shouguang.</title>
        <authorList>
            <person name="Yang X."/>
        </authorList>
    </citation>
    <scope>NUCLEOTIDE SEQUENCE</scope>
    <source>
        <strain evidence="4">DSM 44724</strain>
    </source>
</reference>
<dbReference type="SMART" id="SM00020">
    <property type="entry name" value="Tryp_SPc"/>
    <property type="match status" value="1"/>
</dbReference>
<dbReference type="EMBL" id="JAPZVQ010000022">
    <property type="protein sequence ID" value="MDA1388062.1"/>
    <property type="molecule type" value="Genomic_DNA"/>
</dbReference>
<sequence>MRTNRKRTALIGAAAAAGLGAAALALSTTGALAEEPADELETRIVGGDVADEGQFPWMVSLTWTEDDAHYCGGTLIEDDLVLTAGHCFDDVTAAADIEVRHGDVTHAETDTYAVEEWLVAEGYDHALEHDWAVLKLAEPVPNAATLPLAASDDDDWTEFQIAGWGVTGHTGTSPDLRWAAVPSIGDAECGELAQAQDWGFFPATQMCAGVLEPGAEVNACPADSGGPLMAEVDGETVLAGLVSFGSDCFAEPDAGVYASVGAQIDDIAIAVAQLSVNE</sequence>
<dbReference type="Proteomes" id="UP001183604">
    <property type="component" value="Unassembled WGS sequence"/>
</dbReference>
<dbReference type="Proteomes" id="UP001145799">
    <property type="component" value="Unassembled WGS sequence"/>
</dbReference>
<dbReference type="GO" id="GO:0006508">
    <property type="term" value="P:proteolysis"/>
    <property type="evidence" value="ECO:0007669"/>
    <property type="project" value="UniProtKB-KW"/>
</dbReference>
<dbReference type="InterPro" id="IPR009003">
    <property type="entry name" value="Peptidase_S1_PA"/>
</dbReference>
<keyword evidence="4" id="KW-0378">Hydrolase</keyword>
<comment type="caution">
    <text evidence="4">The sequence shown here is derived from an EMBL/GenBank/DDBJ whole genome shotgun (WGS) entry which is preliminary data.</text>
</comment>
<dbReference type="InterPro" id="IPR018114">
    <property type="entry name" value="TRYPSIN_HIS"/>
</dbReference>
<keyword evidence="4" id="KW-0645">Protease</keyword>
<evidence type="ECO:0000313" key="5">
    <source>
        <dbReference type="EMBL" id="MDR7338766.1"/>
    </source>
</evidence>
<dbReference type="PRINTS" id="PR00722">
    <property type="entry name" value="CHYMOTRYPSIN"/>
</dbReference>
<dbReference type="InterPro" id="IPR001314">
    <property type="entry name" value="Peptidase_S1A"/>
</dbReference>
<dbReference type="Gene3D" id="2.40.10.10">
    <property type="entry name" value="Trypsin-like serine proteases"/>
    <property type="match status" value="1"/>
</dbReference>
<proteinExistence type="predicted"/>
<feature type="chain" id="PRO_5040748778" evidence="2">
    <location>
        <begin position="34"/>
        <end position="278"/>
    </location>
</feature>
<name>A0A9X3PNB1_9ACTN</name>
<keyword evidence="2" id="KW-0732">Signal</keyword>
<dbReference type="CDD" id="cd00190">
    <property type="entry name" value="Tryp_SPc"/>
    <property type="match status" value="1"/>
</dbReference>
<dbReference type="InterPro" id="IPR006311">
    <property type="entry name" value="TAT_signal"/>
</dbReference>
<dbReference type="InterPro" id="IPR043504">
    <property type="entry name" value="Peptidase_S1_PA_chymotrypsin"/>
</dbReference>
<accession>A0A9X3PNB1</accession>
<evidence type="ECO:0000313" key="6">
    <source>
        <dbReference type="Proteomes" id="UP001145799"/>
    </source>
</evidence>
<dbReference type="AlphaFoldDB" id="A0A9X3PNB1"/>
<evidence type="ECO:0000313" key="4">
    <source>
        <dbReference type="EMBL" id="MDA1388062.1"/>
    </source>
</evidence>
<dbReference type="PANTHER" id="PTHR24252:SF7">
    <property type="entry name" value="HYALIN"/>
    <property type="match status" value="1"/>
</dbReference>
<keyword evidence="1" id="KW-1015">Disulfide bond</keyword>
<evidence type="ECO:0000256" key="2">
    <source>
        <dbReference type="SAM" id="SignalP"/>
    </source>
</evidence>
<evidence type="ECO:0000313" key="7">
    <source>
        <dbReference type="Proteomes" id="UP001183604"/>
    </source>
</evidence>
<dbReference type="GO" id="GO:0004252">
    <property type="term" value="F:serine-type endopeptidase activity"/>
    <property type="evidence" value="ECO:0007669"/>
    <property type="project" value="InterPro"/>
</dbReference>
<dbReference type="PROSITE" id="PS00134">
    <property type="entry name" value="TRYPSIN_HIS"/>
    <property type="match status" value="1"/>
</dbReference>
<reference evidence="5 7" key="2">
    <citation type="submission" date="2023-07" db="EMBL/GenBank/DDBJ databases">
        <title>Sequencing the genomes of 1000 actinobacteria strains.</title>
        <authorList>
            <person name="Klenk H.-P."/>
        </authorList>
    </citation>
    <scope>NUCLEOTIDE SEQUENCE [LARGE SCALE GENOMIC DNA]</scope>
    <source>
        <strain evidence="5 7">DSM 44724</strain>
    </source>
</reference>